<dbReference type="GO" id="GO:0007165">
    <property type="term" value="P:signal transduction"/>
    <property type="evidence" value="ECO:0007669"/>
    <property type="project" value="UniProtKB-KW"/>
</dbReference>
<keyword evidence="1 2" id="KW-0807">Transducer</keyword>
<dbReference type="GO" id="GO:0016020">
    <property type="term" value="C:membrane"/>
    <property type="evidence" value="ECO:0007669"/>
    <property type="project" value="InterPro"/>
</dbReference>
<keyword evidence="6" id="KW-1185">Reference proteome</keyword>
<dbReference type="RefSeq" id="WP_013840920.1">
    <property type="nucleotide sequence ID" value="NC_015589.1"/>
</dbReference>
<name>F6DJT5_DESRL</name>
<dbReference type="KEGG" id="dru:Desru_0872"/>
<feature type="domain" description="Methyl-accepting transducer" evidence="4">
    <location>
        <begin position="68"/>
        <end position="271"/>
    </location>
</feature>
<evidence type="ECO:0000313" key="6">
    <source>
        <dbReference type="Proteomes" id="UP000009234"/>
    </source>
</evidence>
<evidence type="ECO:0000313" key="5">
    <source>
        <dbReference type="EMBL" id="AEG59149.1"/>
    </source>
</evidence>
<dbReference type="HOGENOM" id="CLU_000445_107_18_9"/>
<accession>F6DJT5</accession>
<dbReference type="Gene3D" id="1.10.287.950">
    <property type="entry name" value="Methyl-accepting chemotaxis protein"/>
    <property type="match status" value="1"/>
</dbReference>
<dbReference type="OrthoDB" id="1786457at2"/>
<feature type="coiled-coil region" evidence="3">
    <location>
        <begin position="96"/>
        <end position="123"/>
    </location>
</feature>
<dbReference type="SUPFAM" id="SSF58104">
    <property type="entry name" value="Methyl-accepting chemotaxis protein (MCP) signaling domain"/>
    <property type="match status" value="1"/>
</dbReference>
<protein>
    <submittedName>
        <fullName evidence="5">Chemotaxis sensory transducer</fullName>
    </submittedName>
</protein>
<sequence>MLSFFGKGKSQVKKQSLAGTLLSTEAVELDVLTRELLDLNHNLINSGQEIHGLVSEATETALCSQGMVEELSKHVTEVMKQVGDTGLSVKIAKEFAEQGAVRLQSARIEMEEIQEQVSASIEMTSRLQEDIKTLGEMLQAIKSIADQTKLLAFNASIEAARAGEAGRGFSVVAQEVSNLAVKSKETVDYVSATLGQVRNVATMAVQGMHQGSKGVQNGMHLIIQVNDLCQTIVEHMGKGVVAVESAYSSAEALDLGMGGVQCIAQEIKEVIDKCSDISGQSAGVLTTQANCMEQLATKLAGLQRQVS</sequence>
<evidence type="ECO:0000256" key="2">
    <source>
        <dbReference type="PROSITE-ProRule" id="PRU00284"/>
    </source>
</evidence>
<dbReference type="PROSITE" id="PS50111">
    <property type="entry name" value="CHEMOTAXIS_TRANSDUC_2"/>
    <property type="match status" value="1"/>
</dbReference>
<dbReference type="Proteomes" id="UP000009234">
    <property type="component" value="Chromosome"/>
</dbReference>
<dbReference type="eggNOG" id="COG0840">
    <property type="taxonomic scope" value="Bacteria"/>
</dbReference>
<dbReference type="SMART" id="SM00283">
    <property type="entry name" value="MA"/>
    <property type="match status" value="1"/>
</dbReference>
<proteinExistence type="predicted"/>
<reference evidence="5 6" key="2">
    <citation type="journal article" date="2012" name="Stand. Genomic Sci.">
        <title>Complete genome sequence of the sulfate-reducing firmicute Desulfotomaculum ruminis type strain (DL(T)).</title>
        <authorList>
            <person name="Spring S."/>
            <person name="Visser M."/>
            <person name="Lu M."/>
            <person name="Copeland A."/>
            <person name="Lapidus A."/>
            <person name="Lucas S."/>
            <person name="Cheng J.F."/>
            <person name="Han C."/>
            <person name="Tapia R."/>
            <person name="Goodwin L.A."/>
            <person name="Pitluck S."/>
            <person name="Ivanova N."/>
            <person name="Land M."/>
            <person name="Hauser L."/>
            <person name="Larimer F."/>
            <person name="Rohde M."/>
            <person name="Goker M."/>
            <person name="Detter J.C."/>
            <person name="Kyrpides N.C."/>
            <person name="Woyke T."/>
            <person name="Schaap P.J."/>
            <person name="Plugge C.M."/>
            <person name="Muyzer G."/>
            <person name="Kuever J."/>
            <person name="Pereira I.A."/>
            <person name="Parshina S.N."/>
            <person name="Bernier-Latmani R."/>
            <person name="Stams A.J."/>
            <person name="Klenk H.P."/>
        </authorList>
    </citation>
    <scope>NUCLEOTIDE SEQUENCE [LARGE SCALE GENOMIC DNA]</scope>
    <source>
        <strain evidence="6">ATCC 23193 / DSM 2154 / NCIB 8452 / DL</strain>
    </source>
</reference>
<dbReference type="AlphaFoldDB" id="F6DJT5"/>
<evidence type="ECO:0000259" key="4">
    <source>
        <dbReference type="PROSITE" id="PS50111"/>
    </source>
</evidence>
<organism evidence="5 6">
    <name type="scientific">Desulforamulus ruminis (strain ATCC 23193 / DSM 2154 / NCIMB 8452 / DL)</name>
    <name type="common">Desulfotomaculum ruminis</name>
    <dbReference type="NCBI Taxonomy" id="696281"/>
    <lineage>
        <taxon>Bacteria</taxon>
        <taxon>Bacillati</taxon>
        <taxon>Bacillota</taxon>
        <taxon>Clostridia</taxon>
        <taxon>Eubacteriales</taxon>
        <taxon>Peptococcaceae</taxon>
        <taxon>Desulforamulus</taxon>
    </lineage>
</organism>
<keyword evidence="3" id="KW-0175">Coiled coil</keyword>
<dbReference type="STRING" id="696281.Desru_0872"/>
<dbReference type="EMBL" id="CP002780">
    <property type="protein sequence ID" value="AEG59149.1"/>
    <property type="molecule type" value="Genomic_DNA"/>
</dbReference>
<gene>
    <name evidence="5" type="ordered locus">Desru_0872</name>
</gene>
<dbReference type="Pfam" id="PF00015">
    <property type="entry name" value="MCPsignal"/>
    <property type="match status" value="1"/>
</dbReference>
<dbReference type="PANTHER" id="PTHR32089">
    <property type="entry name" value="METHYL-ACCEPTING CHEMOTAXIS PROTEIN MCPB"/>
    <property type="match status" value="1"/>
</dbReference>
<dbReference type="PANTHER" id="PTHR32089:SF112">
    <property type="entry name" value="LYSOZYME-LIKE PROTEIN-RELATED"/>
    <property type="match status" value="1"/>
</dbReference>
<dbReference type="InterPro" id="IPR004089">
    <property type="entry name" value="MCPsignal_dom"/>
</dbReference>
<evidence type="ECO:0000256" key="1">
    <source>
        <dbReference type="ARBA" id="ARBA00023224"/>
    </source>
</evidence>
<evidence type="ECO:0000256" key="3">
    <source>
        <dbReference type="SAM" id="Coils"/>
    </source>
</evidence>
<reference evidence="6" key="1">
    <citation type="submission" date="2011-05" db="EMBL/GenBank/DDBJ databases">
        <title>Complete sequence of Desulfotomaculum ruminis DSM 2154.</title>
        <authorList>
            <person name="Lucas S."/>
            <person name="Copeland A."/>
            <person name="Lapidus A."/>
            <person name="Cheng J.-F."/>
            <person name="Goodwin L."/>
            <person name="Pitluck S."/>
            <person name="Lu M."/>
            <person name="Detter J.C."/>
            <person name="Han C."/>
            <person name="Tapia R."/>
            <person name="Land M."/>
            <person name="Hauser L."/>
            <person name="Kyrpides N."/>
            <person name="Ivanova N."/>
            <person name="Mikhailova N."/>
            <person name="Pagani I."/>
            <person name="Stams A.J.M."/>
            <person name="Plugge C.M."/>
            <person name="Muyzer G."/>
            <person name="Kuever J."/>
            <person name="Parshina S.N."/>
            <person name="Ivanova A.E."/>
            <person name="Nazina T.N."/>
            <person name="Brambilla E."/>
            <person name="Spring S."/>
            <person name="Klenk H.-P."/>
            <person name="Woyke T."/>
        </authorList>
    </citation>
    <scope>NUCLEOTIDE SEQUENCE [LARGE SCALE GENOMIC DNA]</scope>
    <source>
        <strain evidence="6">ATCC 23193 / DSM 2154 / NCIB 8452 / DL</strain>
    </source>
</reference>